<dbReference type="EMBL" id="LN890656">
    <property type="protein sequence ID" value="CUS05537.1"/>
    <property type="molecule type" value="Genomic_DNA"/>
</dbReference>
<feature type="compositionally biased region" description="Low complexity" evidence="1">
    <location>
        <begin position="22"/>
        <end position="33"/>
    </location>
</feature>
<reference evidence="2" key="1">
    <citation type="submission" date="2016-01" db="EMBL/GenBank/DDBJ databases">
        <authorList>
            <person name="Mcilroy J.S."/>
            <person name="Karst M S."/>
            <person name="Albertsen M."/>
        </authorList>
    </citation>
    <scope>NUCLEOTIDE SEQUENCE</scope>
    <source>
        <strain evidence="2">Cfx-K</strain>
    </source>
</reference>
<keyword evidence="3" id="KW-1185">Reference proteome</keyword>
<evidence type="ECO:0000313" key="2">
    <source>
        <dbReference type="EMBL" id="CUS05537.1"/>
    </source>
</evidence>
<protein>
    <submittedName>
        <fullName evidence="2">Uncharacterized protein</fullName>
    </submittedName>
</protein>
<accession>A0A170PJG0</accession>
<feature type="region of interest" description="Disordered" evidence="1">
    <location>
        <begin position="1"/>
        <end position="35"/>
    </location>
</feature>
<feature type="compositionally biased region" description="Basic residues" evidence="1">
    <location>
        <begin position="75"/>
        <end position="90"/>
    </location>
</feature>
<gene>
    <name evidence="2" type="ORF">CFX0092_B0003</name>
</gene>
<feature type="compositionally biased region" description="Basic and acidic residues" evidence="1">
    <location>
        <begin position="58"/>
        <end position="67"/>
    </location>
</feature>
<dbReference type="Proteomes" id="UP000215027">
    <property type="component" value="Chromosome II"/>
</dbReference>
<evidence type="ECO:0000256" key="1">
    <source>
        <dbReference type="SAM" id="MobiDB-lite"/>
    </source>
</evidence>
<organism evidence="2 3">
    <name type="scientific">Candidatus Promineifilum breve</name>
    <dbReference type="NCBI Taxonomy" id="1806508"/>
    <lineage>
        <taxon>Bacteria</taxon>
        <taxon>Bacillati</taxon>
        <taxon>Chloroflexota</taxon>
        <taxon>Ardenticatenia</taxon>
        <taxon>Candidatus Promineifilales</taxon>
        <taxon>Candidatus Promineifilaceae</taxon>
        <taxon>Candidatus Promineifilum</taxon>
    </lineage>
</organism>
<feature type="region of interest" description="Disordered" evidence="1">
    <location>
        <begin position="56"/>
        <end position="102"/>
    </location>
</feature>
<name>A0A170PJG0_9CHLR</name>
<dbReference type="AlphaFoldDB" id="A0A170PJG0"/>
<proteinExistence type="predicted"/>
<sequence length="591" mass="61981">MVSLSLLPRGEVGRCHRGGHVAGADPARAAGGAEDLQPGPVGRLEAGQRHRLVGGQLAHERPARRAADVQPRAARAGHRGRGRAAGRGHRAAGDGRPGQGHRRPAGVVVILHLDCHRPGQGHGGEEAAVGLVAPLVDQNGVVGPQPHAVIAEDLEAVRAAGEIDRPRPAHREAVSADAGDGRAQAPVEVDRVIDARGRRRAAEGHVVVIFAEPGAGDRWAGDAPRAAAAAAGDGTAARRVPAQGHRRPAVVLEVLQAQRRGPIESHANIEAPVGLVAPFVNDQRVVDPQPHAVIAEYVKAIGAGREVERPRPAHREAVGGDARRGRAGAPVEIDGRVVAHHGRAAAQVHIVEIFAAPVADDRRAAARHLNPVEPGDGHAARLVILHADVVVAGRQGAVGGDGAHLAIVPGVDEQLVIDPHPHPIVHRGRETVGAGVEIDDAVPAGREVVVGDERRVGAAAAPIVVDGVLIALPDSIAGQIAVVPVAGAPLGIGGSRVGRGHRQQPQRQQPYQGYQRNEKFTVHGLTVLLPRPPPHQRQQKATRRAAGTVLFHYKRGKGQINRRRRKYTRFYIPFSAAAQVAACRRQGKANT</sequence>
<evidence type="ECO:0000313" key="3">
    <source>
        <dbReference type="Proteomes" id="UP000215027"/>
    </source>
</evidence>
<dbReference type="KEGG" id="pbf:CFX0092_B0003"/>